<gene>
    <name evidence="1" type="ORF">S12H4_39898</name>
</gene>
<dbReference type="EMBL" id="BARW01024163">
    <property type="protein sequence ID" value="GAI89183.1"/>
    <property type="molecule type" value="Genomic_DNA"/>
</dbReference>
<comment type="caution">
    <text evidence="1">The sequence shown here is derived from an EMBL/GenBank/DDBJ whole genome shotgun (WGS) entry which is preliminary data.</text>
</comment>
<reference evidence="1" key="1">
    <citation type="journal article" date="2014" name="Front. Microbiol.">
        <title>High frequency of phylogenetically diverse reductive dehalogenase-homologous genes in deep subseafloor sedimentary metagenomes.</title>
        <authorList>
            <person name="Kawai M."/>
            <person name="Futagami T."/>
            <person name="Toyoda A."/>
            <person name="Takaki Y."/>
            <person name="Nishi S."/>
            <person name="Hori S."/>
            <person name="Arai W."/>
            <person name="Tsubouchi T."/>
            <person name="Morono Y."/>
            <person name="Uchiyama I."/>
            <person name="Ito T."/>
            <person name="Fujiyama A."/>
            <person name="Inagaki F."/>
            <person name="Takami H."/>
        </authorList>
    </citation>
    <scope>NUCLEOTIDE SEQUENCE</scope>
    <source>
        <strain evidence="1">Expedition CK06-06</strain>
    </source>
</reference>
<dbReference type="Gene3D" id="3.40.1000.10">
    <property type="entry name" value="Mog1/PsbP, alpha/beta/alpha sandwich"/>
    <property type="match status" value="1"/>
</dbReference>
<organism evidence="1">
    <name type="scientific">marine sediment metagenome</name>
    <dbReference type="NCBI Taxonomy" id="412755"/>
    <lineage>
        <taxon>unclassified sequences</taxon>
        <taxon>metagenomes</taxon>
        <taxon>ecological metagenomes</taxon>
    </lineage>
</organism>
<accession>X1S8A4</accession>
<sequence>MRIHDEQGTLKDTYICNADTGTWWIDLDPYTEREGCNPACVINVATKQAEINWRCTGVVIPPTEPAPGPLTTQGYVYDDKLGYGFEYPDGWEFYINVDKDIEQCDPSLYYENYNCVDFPDENIKKVISFEKKISKDGSQVSVELELMVKSVTDLQEVTNEFKEGLEMSGLPILNETAISVNNISGYDILSGTPAWKLRQVSFFANGTAYIFKYSSQEEFYRMYEETFDNVINSFNIK</sequence>
<protein>
    <submittedName>
        <fullName evidence="1">Uncharacterized protein</fullName>
    </submittedName>
</protein>
<evidence type="ECO:0000313" key="1">
    <source>
        <dbReference type="EMBL" id="GAI89183.1"/>
    </source>
</evidence>
<name>X1S8A4_9ZZZZ</name>
<proteinExistence type="predicted"/>
<dbReference type="AlphaFoldDB" id="X1S8A4"/>